<feature type="region of interest" description="Disordered" evidence="1">
    <location>
        <begin position="68"/>
        <end position="106"/>
    </location>
</feature>
<comment type="caution">
    <text evidence="2">The sequence shown here is derived from an EMBL/GenBank/DDBJ whole genome shotgun (WGS) entry which is preliminary data.</text>
</comment>
<dbReference type="AlphaFoldDB" id="A0A3N0YUZ4"/>
<feature type="region of interest" description="Disordered" evidence="1">
    <location>
        <begin position="29"/>
        <end position="54"/>
    </location>
</feature>
<name>A0A3N0YUZ4_ANAGA</name>
<sequence length="165" mass="17332">MSAVLPKLSPTSPALPPLSPLSDVVTSRAYCEPPPSGCEDPVAPPPASDHVFPPRPVALIPPPVLLPPSTSAGTFERSASLSSLGPSASPESDVASPSPRTCSSPLLSGPPLLQLRLALPSLRLRLRLHPRSLQLHLSPPDPCIYLRGSSPPSLQLRHRGPPSWL</sequence>
<proteinExistence type="predicted"/>
<evidence type="ECO:0000313" key="3">
    <source>
        <dbReference type="Proteomes" id="UP000281406"/>
    </source>
</evidence>
<evidence type="ECO:0000313" key="2">
    <source>
        <dbReference type="EMBL" id="ROL49518.1"/>
    </source>
</evidence>
<accession>A0A3N0YUZ4</accession>
<keyword evidence="3" id="KW-1185">Reference proteome</keyword>
<reference evidence="2 3" key="1">
    <citation type="submission" date="2018-10" db="EMBL/GenBank/DDBJ databases">
        <title>Genome assembly for a Yunnan-Guizhou Plateau 3E fish, Anabarilius grahami (Regan), and its evolutionary and genetic applications.</title>
        <authorList>
            <person name="Jiang W."/>
        </authorList>
    </citation>
    <scope>NUCLEOTIDE SEQUENCE [LARGE SCALE GENOMIC DNA]</scope>
    <source>
        <strain evidence="2">AG-KIZ</strain>
        <tissue evidence="2">Muscle</tissue>
    </source>
</reference>
<evidence type="ECO:0000256" key="1">
    <source>
        <dbReference type="SAM" id="MobiDB-lite"/>
    </source>
</evidence>
<feature type="compositionally biased region" description="Pro residues" evidence="1">
    <location>
        <begin position="32"/>
        <end position="54"/>
    </location>
</feature>
<feature type="compositionally biased region" description="Low complexity" evidence="1">
    <location>
        <begin position="78"/>
        <end position="92"/>
    </location>
</feature>
<gene>
    <name evidence="2" type="ORF">DPX16_15844</name>
</gene>
<dbReference type="EMBL" id="RJVU01026577">
    <property type="protein sequence ID" value="ROL49518.1"/>
    <property type="molecule type" value="Genomic_DNA"/>
</dbReference>
<protein>
    <submittedName>
        <fullName evidence="2">Uncharacterized protein</fullName>
    </submittedName>
</protein>
<organism evidence="2 3">
    <name type="scientific">Anabarilius grahami</name>
    <name type="common">Kanglang fish</name>
    <name type="synonym">Barilius grahami</name>
    <dbReference type="NCBI Taxonomy" id="495550"/>
    <lineage>
        <taxon>Eukaryota</taxon>
        <taxon>Metazoa</taxon>
        <taxon>Chordata</taxon>
        <taxon>Craniata</taxon>
        <taxon>Vertebrata</taxon>
        <taxon>Euteleostomi</taxon>
        <taxon>Actinopterygii</taxon>
        <taxon>Neopterygii</taxon>
        <taxon>Teleostei</taxon>
        <taxon>Ostariophysi</taxon>
        <taxon>Cypriniformes</taxon>
        <taxon>Xenocyprididae</taxon>
        <taxon>Xenocypridinae</taxon>
        <taxon>Xenocypridinae incertae sedis</taxon>
        <taxon>Anabarilius</taxon>
    </lineage>
</organism>
<dbReference type="Proteomes" id="UP000281406">
    <property type="component" value="Unassembled WGS sequence"/>
</dbReference>
<feature type="region of interest" description="Disordered" evidence="1">
    <location>
        <begin position="1"/>
        <end position="20"/>
    </location>
</feature>
<feature type="compositionally biased region" description="Low complexity" evidence="1">
    <location>
        <begin position="1"/>
        <end position="12"/>
    </location>
</feature>